<dbReference type="PANTHER" id="PTHR48107:SF7">
    <property type="entry name" value="RE15974P"/>
    <property type="match status" value="1"/>
</dbReference>
<reference evidence="3 4" key="1">
    <citation type="submission" date="2018-11" db="EMBL/GenBank/DDBJ databases">
        <authorList>
            <person name="Mardanov A.V."/>
            <person name="Ravin N.V."/>
            <person name="Dedysh S.N."/>
        </authorList>
    </citation>
    <scope>NUCLEOTIDE SEQUENCE [LARGE SCALE GENOMIC DNA]</scope>
    <source>
        <strain evidence="3 4">AF10</strain>
    </source>
</reference>
<dbReference type="PRINTS" id="PR00080">
    <property type="entry name" value="SDRFAMILY"/>
</dbReference>
<evidence type="ECO:0000313" key="4">
    <source>
        <dbReference type="Proteomes" id="UP000289437"/>
    </source>
</evidence>
<dbReference type="NCBIfam" id="NF005559">
    <property type="entry name" value="PRK07231.1"/>
    <property type="match status" value="1"/>
</dbReference>
<dbReference type="InterPro" id="IPR020904">
    <property type="entry name" value="Sc_DH/Rdtase_CS"/>
</dbReference>
<name>A0A4Q0T0C9_9BACT</name>
<comment type="caution">
    <text evidence="3">The sequence shown here is derived from an EMBL/GenBank/DDBJ whole genome shotgun (WGS) entry which is preliminary data.</text>
</comment>
<dbReference type="RefSeq" id="WP_128913675.1">
    <property type="nucleotide sequence ID" value="NZ_RDSM01000002.1"/>
</dbReference>
<dbReference type="FunFam" id="3.40.50.720:FF:000084">
    <property type="entry name" value="Short-chain dehydrogenase reductase"/>
    <property type="match status" value="1"/>
</dbReference>
<dbReference type="GO" id="GO:0016614">
    <property type="term" value="F:oxidoreductase activity, acting on CH-OH group of donors"/>
    <property type="evidence" value="ECO:0007669"/>
    <property type="project" value="UniProtKB-ARBA"/>
</dbReference>
<protein>
    <submittedName>
        <fullName evidence="3">3-oxoacyl-[acyl-carrier protein] reductase</fullName>
    </submittedName>
</protein>
<dbReference type="InterPro" id="IPR036291">
    <property type="entry name" value="NAD(P)-bd_dom_sf"/>
</dbReference>
<proteinExistence type="inferred from homology"/>
<dbReference type="Gene3D" id="3.40.50.720">
    <property type="entry name" value="NAD(P)-binding Rossmann-like Domain"/>
    <property type="match status" value="1"/>
</dbReference>
<comment type="similarity">
    <text evidence="1">Belongs to the short-chain dehydrogenases/reductases (SDR) family.</text>
</comment>
<dbReference type="OrthoDB" id="9803333at2"/>
<dbReference type="PROSITE" id="PS00061">
    <property type="entry name" value="ADH_SHORT"/>
    <property type="match status" value="1"/>
</dbReference>
<dbReference type="PANTHER" id="PTHR48107">
    <property type="entry name" value="NADPH-DEPENDENT ALDEHYDE REDUCTASE-LIKE PROTEIN, CHLOROPLASTIC-RELATED"/>
    <property type="match status" value="1"/>
</dbReference>
<dbReference type="Proteomes" id="UP000289437">
    <property type="component" value="Unassembled WGS sequence"/>
</dbReference>
<dbReference type="SUPFAM" id="SSF51735">
    <property type="entry name" value="NAD(P)-binding Rossmann-fold domains"/>
    <property type="match status" value="1"/>
</dbReference>
<dbReference type="AlphaFoldDB" id="A0A4Q0T0C9"/>
<keyword evidence="4" id="KW-1185">Reference proteome</keyword>
<gene>
    <name evidence="3" type="ORF">GRAN_3019</name>
</gene>
<keyword evidence="2" id="KW-0560">Oxidoreductase</keyword>
<reference evidence="4" key="2">
    <citation type="submission" date="2019-02" db="EMBL/GenBank/DDBJ databases">
        <title>Granulicella sibirica sp. nov., a psychrotolerant acidobacterium isolated from an organic soil layer in forested tundra, West Siberia.</title>
        <authorList>
            <person name="Oshkin I.Y."/>
            <person name="Kulichevskaya I.S."/>
            <person name="Rijpstra W.I.C."/>
            <person name="Sinninghe Damste J.S."/>
            <person name="Rakitin A.L."/>
            <person name="Ravin N.V."/>
            <person name="Dedysh S.N."/>
        </authorList>
    </citation>
    <scope>NUCLEOTIDE SEQUENCE [LARGE SCALE GENOMIC DNA]</scope>
    <source>
        <strain evidence="4">AF10</strain>
    </source>
</reference>
<evidence type="ECO:0000313" key="3">
    <source>
        <dbReference type="EMBL" id="RXH56162.1"/>
    </source>
</evidence>
<dbReference type="Pfam" id="PF13561">
    <property type="entry name" value="adh_short_C2"/>
    <property type="match status" value="1"/>
</dbReference>
<dbReference type="EMBL" id="RDSM01000002">
    <property type="protein sequence ID" value="RXH56162.1"/>
    <property type="molecule type" value="Genomic_DNA"/>
</dbReference>
<accession>A0A4Q0T0C9</accession>
<dbReference type="PRINTS" id="PR00081">
    <property type="entry name" value="GDHRDH"/>
</dbReference>
<evidence type="ECO:0000256" key="2">
    <source>
        <dbReference type="ARBA" id="ARBA00023002"/>
    </source>
</evidence>
<dbReference type="InterPro" id="IPR002347">
    <property type="entry name" value="SDR_fam"/>
</dbReference>
<evidence type="ECO:0000256" key="1">
    <source>
        <dbReference type="ARBA" id="ARBA00006484"/>
    </source>
</evidence>
<organism evidence="3 4">
    <name type="scientific">Granulicella sibirica</name>
    <dbReference type="NCBI Taxonomy" id="2479048"/>
    <lineage>
        <taxon>Bacteria</taxon>
        <taxon>Pseudomonadati</taxon>
        <taxon>Acidobacteriota</taxon>
        <taxon>Terriglobia</taxon>
        <taxon>Terriglobales</taxon>
        <taxon>Acidobacteriaceae</taxon>
        <taxon>Granulicella</taxon>
    </lineage>
</organism>
<sequence>MSKLSGKVAVVTGASQGIGAGIAKSLAAEGASVVVNYLKNKDSADSVVESIVASGGNAIAFGADVSEPEGAEGLIDAAIKSFGHLDILVNNSGVYEFAPLEAITLQSYDRVFKTNVLGVVLTTQAGAKQMTNGGSIINVGSNITRMLMPTSAIYAGSKAAVDAITRVLSKELGPKKIRVNCVMPGPVDTETSRAMGGGNSEQMKMIIGMTPLGRIGQPEDIASVVTFLASEDAAWVTGALLLNSGGL</sequence>